<feature type="compositionally biased region" description="Polar residues" evidence="1">
    <location>
        <begin position="914"/>
        <end position="958"/>
    </location>
</feature>
<reference evidence="3" key="1">
    <citation type="journal article" date="2012" name="MBio">
        <title>Comparative genome analysis of Trichophyton rubrum and related dermatophytes reveals candidate genes involved in infection.</title>
        <authorList>
            <person name="Martinez D.A."/>
            <person name="Oliver B.G."/>
            <person name="Graeser Y."/>
            <person name="Goldberg J.M."/>
            <person name="Li W."/>
            <person name="Martinez-Rossi N.M."/>
            <person name="Monod M."/>
            <person name="Shelest E."/>
            <person name="Barton R.C."/>
            <person name="Birch E."/>
            <person name="Brakhage A.A."/>
            <person name="Chen Z."/>
            <person name="Gurr S.J."/>
            <person name="Heiman D."/>
            <person name="Heitman J."/>
            <person name="Kosti I."/>
            <person name="Rossi A."/>
            <person name="Saif S."/>
            <person name="Samalova M."/>
            <person name="Saunders C.W."/>
            <person name="Shea T."/>
            <person name="Summerbell R.C."/>
            <person name="Xu J."/>
            <person name="Young S."/>
            <person name="Zeng Q."/>
            <person name="Birren B.W."/>
            <person name="Cuomo C.A."/>
            <person name="White T.C."/>
        </authorList>
    </citation>
    <scope>NUCLEOTIDE SEQUENCE [LARGE SCALE GENOMIC DNA]</scope>
    <source>
        <strain evidence="3">ATCC MYA-4604 / CBS 118893</strain>
    </source>
</reference>
<feature type="compositionally biased region" description="Polar residues" evidence="1">
    <location>
        <begin position="7"/>
        <end position="43"/>
    </location>
</feature>
<sequence length="1216" mass="134319">MGPGVKGTTNPSSSSSQTLDNRPAASQQSENYSTSQLPGEESVYSSQEYPIKFILDESGGKYLIAWEGPFEPTWEPKSCASYAAVQAWEVEKRKRYISAKHYKEQRPRRFCQTPRRNPLGLLSSASPAAFTQQSLEASQPSSTNPHSSIPLLSQATDSSGSIFCPDTQSQSTQASHLSSSRVGGGSFISSTESQSHHTRTPRSTHKYSQDSSIPDSTADTWVLESTTSSYTLRERALTSTGVSHLRHLHQDTEQNPENSQYSSQASRGTSSTNSAAHSTSQSKGHSQRKPRSQSLALEVLETPPSRLLFRDISDHSSSQEIDVPGFEIHSSTSRRTTVQSSSELQTPFLESSTVTGSCRSIPKSEYQGAVNQNGYPKASLSRSFIEESPTAIASSNLSKRKAFRRTVSEVVPRSGNQHHLNRLSASPQHPSLHLSSVTMNSSAPNTHPPGISANAEELERHARATSVSEKMKQLWDTDRALRKPLNSLPQSTTPSSAGDILPSAPPNASDIISPLNTQLEKSTPSAIGTEAQTSIPVSFVTPQALHYNVEQVTPAPEALESMMQTETTDFDASSPQEQNPDALELEVNVLALSEMEFAIPLSMDCRVKDEYDNTLEGENKYVERFLESAPQSSEMGSLDGDNQGLLTRMATLVEKLDNITTHPDINIASQAAGASPDTAKEALWAEYSSSKFQYLGYFIDASNGLDLYVIIMAKPGRTVDVVQRYLMGKNFNQMPFPVGRHGDSPAVFSKEKINFEVRSTAEERDIPASRSPSLIIALDSSFDASLASIKKLRVCPGHSSLVPVVRLIIANTVEHVKVCLPKCAELTRLRLLVQHTLACNDSAGELQDDALGVQENAEETLMYIMDDPATRTWKLPYMETLEIEGQDESPRSELDPMSSNHASRQKRWLETELSDSINPSKRQRITPTQDITHISDSVQNSTQADQSSLSANQGHTNHSATTADIEALRNTLASSKTKVKSLEASIGALQYRYEAKHNLLHQTRHELELEREKAQKNLARFERQKEEITRLKDRNAELVTELEAARNTIKSGGGLESDLEKSREEIRKLEKTMASLERTVQQERSQTEYTRQQYQNASTSAAQSTMEARRLEERVQELEKKANGEAVRLKELKMQKDGELQLARIKELESLLATRETLLTRKEEEIREMKKNRPSTRATSMQPRSPKYGASRPSSPGPNNIGSAVRGSALKFRAEI</sequence>
<feature type="compositionally biased region" description="Low complexity" evidence="1">
    <location>
        <begin position="269"/>
        <end position="282"/>
    </location>
</feature>
<evidence type="ECO:0000313" key="2">
    <source>
        <dbReference type="EMBL" id="EFR01214.1"/>
    </source>
</evidence>
<dbReference type="AlphaFoldDB" id="E4URU2"/>
<feature type="region of interest" description="Disordered" evidence="1">
    <location>
        <begin position="130"/>
        <end position="216"/>
    </location>
</feature>
<evidence type="ECO:0008006" key="4">
    <source>
        <dbReference type="Google" id="ProtNLM"/>
    </source>
</evidence>
<dbReference type="Proteomes" id="UP000002669">
    <property type="component" value="Unassembled WGS sequence"/>
</dbReference>
<feature type="region of interest" description="Disordered" evidence="1">
    <location>
        <begin position="1"/>
        <end position="43"/>
    </location>
</feature>
<feature type="compositionally biased region" description="Basic residues" evidence="1">
    <location>
        <begin position="196"/>
        <end position="205"/>
    </location>
</feature>
<keyword evidence="3" id="KW-1185">Reference proteome</keyword>
<name>E4URU2_ARTGP</name>
<feature type="compositionally biased region" description="Polar residues" evidence="1">
    <location>
        <begin position="253"/>
        <end position="268"/>
    </location>
</feature>
<dbReference type="Gene3D" id="3.40.50.12360">
    <property type="match status" value="1"/>
</dbReference>
<feature type="compositionally biased region" description="Polar residues" evidence="1">
    <location>
        <begin position="130"/>
        <end position="161"/>
    </location>
</feature>
<feature type="compositionally biased region" description="Polar residues" evidence="1">
    <location>
        <begin position="1192"/>
        <end position="1202"/>
    </location>
</feature>
<dbReference type="InterPro" id="IPR021006">
    <property type="entry name" value="Hda2/3"/>
</dbReference>
<feature type="compositionally biased region" description="Polar residues" evidence="1">
    <location>
        <begin position="487"/>
        <end position="496"/>
    </location>
</feature>
<dbReference type="Pfam" id="PF11496">
    <property type="entry name" value="HDA2-3"/>
    <property type="match status" value="1"/>
</dbReference>
<dbReference type="HOGENOM" id="CLU_004103_0_0_1"/>
<feature type="compositionally biased region" description="Low complexity" evidence="1">
    <location>
        <begin position="168"/>
        <end position="180"/>
    </location>
</feature>
<accession>E4URU2</accession>
<dbReference type="RefSeq" id="XP_003174044.1">
    <property type="nucleotide sequence ID" value="XM_003173996.1"/>
</dbReference>
<dbReference type="GeneID" id="10029332"/>
<feature type="region of interest" description="Disordered" evidence="1">
    <location>
        <begin position="320"/>
        <end position="357"/>
    </location>
</feature>
<proteinExistence type="predicted"/>
<protein>
    <recommendedName>
        <fullName evidence="4">Chromo domain-containing protein</fullName>
    </recommendedName>
</protein>
<dbReference type="InterPro" id="IPR038609">
    <property type="entry name" value="HDA1_su2/3_sf"/>
</dbReference>
<dbReference type="InParanoid" id="E4URU2"/>
<dbReference type="OMA" id="TTHSIEH"/>
<organism evidence="3">
    <name type="scientific">Arthroderma gypseum (strain ATCC MYA-4604 / CBS 118893)</name>
    <name type="common">Microsporum gypseum</name>
    <dbReference type="NCBI Taxonomy" id="535722"/>
    <lineage>
        <taxon>Eukaryota</taxon>
        <taxon>Fungi</taxon>
        <taxon>Dikarya</taxon>
        <taxon>Ascomycota</taxon>
        <taxon>Pezizomycotina</taxon>
        <taxon>Eurotiomycetes</taxon>
        <taxon>Eurotiomycetidae</taxon>
        <taxon>Onygenales</taxon>
        <taxon>Arthrodermataceae</taxon>
        <taxon>Nannizzia</taxon>
    </lineage>
</organism>
<gene>
    <name evidence="2" type="ORF">MGYG_04217</name>
</gene>
<feature type="region of interest" description="Disordered" evidence="1">
    <location>
        <begin position="251"/>
        <end position="293"/>
    </location>
</feature>
<dbReference type="EMBL" id="DS989824">
    <property type="protein sequence ID" value="EFR01214.1"/>
    <property type="molecule type" value="Genomic_DNA"/>
</dbReference>
<feature type="region of interest" description="Disordered" evidence="1">
    <location>
        <begin position="884"/>
        <end position="958"/>
    </location>
</feature>
<feature type="compositionally biased region" description="Low complexity" evidence="1">
    <location>
        <begin position="330"/>
        <end position="342"/>
    </location>
</feature>
<evidence type="ECO:0000256" key="1">
    <source>
        <dbReference type="SAM" id="MobiDB-lite"/>
    </source>
</evidence>
<dbReference type="eggNOG" id="ENOG502S6DU">
    <property type="taxonomic scope" value="Eukaryota"/>
</dbReference>
<feature type="compositionally biased region" description="Polar residues" evidence="1">
    <location>
        <begin position="414"/>
        <end position="445"/>
    </location>
</feature>
<feature type="region of interest" description="Disordered" evidence="1">
    <location>
        <begin position="1163"/>
        <end position="1216"/>
    </location>
</feature>
<dbReference type="VEuPathDB" id="FungiDB:MGYG_04217"/>
<feature type="region of interest" description="Disordered" evidence="1">
    <location>
        <begin position="1078"/>
        <end position="1102"/>
    </location>
</feature>
<feature type="region of interest" description="Disordered" evidence="1">
    <location>
        <begin position="103"/>
        <end position="122"/>
    </location>
</feature>
<feature type="region of interest" description="Disordered" evidence="1">
    <location>
        <begin position="481"/>
        <end position="512"/>
    </location>
</feature>
<dbReference type="STRING" id="535722.E4URU2"/>
<feature type="compositionally biased region" description="Polar residues" evidence="1">
    <location>
        <begin position="343"/>
        <end position="357"/>
    </location>
</feature>
<evidence type="ECO:0000313" key="3">
    <source>
        <dbReference type="Proteomes" id="UP000002669"/>
    </source>
</evidence>
<dbReference type="GO" id="GO:0070823">
    <property type="term" value="C:HDA1 complex"/>
    <property type="evidence" value="ECO:0007669"/>
    <property type="project" value="InterPro"/>
</dbReference>
<dbReference type="OrthoDB" id="3647690at2759"/>
<feature type="region of interest" description="Disordered" evidence="1">
    <location>
        <begin position="410"/>
        <end position="452"/>
    </location>
</feature>